<dbReference type="PRINTS" id="PR00080">
    <property type="entry name" value="SDRFAMILY"/>
</dbReference>
<organism evidence="3">
    <name type="scientific">freshwater metagenome</name>
    <dbReference type="NCBI Taxonomy" id="449393"/>
    <lineage>
        <taxon>unclassified sequences</taxon>
        <taxon>metagenomes</taxon>
        <taxon>ecological metagenomes</taxon>
    </lineage>
</organism>
<dbReference type="PANTHER" id="PTHR44196">
    <property type="entry name" value="DEHYDROGENASE/REDUCTASE SDR FAMILY MEMBER 7B"/>
    <property type="match status" value="1"/>
</dbReference>
<dbReference type="PRINTS" id="PR00081">
    <property type="entry name" value="GDHRDH"/>
</dbReference>
<keyword evidence="2" id="KW-0560">Oxidoreductase</keyword>
<evidence type="ECO:0000256" key="1">
    <source>
        <dbReference type="ARBA" id="ARBA00006484"/>
    </source>
</evidence>
<dbReference type="Pfam" id="PF00106">
    <property type="entry name" value="adh_short"/>
    <property type="match status" value="1"/>
</dbReference>
<reference evidence="3" key="1">
    <citation type="submission" date="2020-05" db="EMBL/GenBank/DDBJ databases">
        <authorList>
            <person name="Chiriac C."/>
            <person name="Salcher M."/>
            <person name="Ghai R."/>
            <person name="Kavagutti S V."/>
        </authorList>
    </citation>
    <scope>NUCLEOTIDE SEQUENCE</scope>
</reference>
<dbReference type="Gene3D" id="3.40.50.720">
    <property type="entry name" value="NAD(P)-binding Rossmann-like Domain"/>
    <property type="match status" value="1"/>
</dbReference>
<dbReference type="EMBL" id="CAEZSR010000067">
    <property type="protein sequence ID" value="CAB4563312.1"/>
    <property type="molecule type" value="Genomic_DNA"/>
</dbReference>
<comment type="similarity">
    <text evidence="1">Belongs to the short-chain dehydrogenases/reductases (SDR) family.</text>
</comment>
<dbReference type="GO" id="GO:0016491">
    <property type="term" value="F:oxidoreductase activity"/>
    <property type="evidence" value="ECO:0007669"/>
    <property type="project" value="UniProtKB-KW"/>
</dbReference>
<accession>A0A6J6DGP4</accession>
<proteinExistence type="inferred from homology"/>
<dbReference type="SUPFAM" id="SSF51735">
    <property type="entry name" value="NAD(P)-binding Rossmann-fold domains"/>
    <property type="match status" value="1"/>
</dbReference>
<dbReference type="GO" id="GO:0016020">
    <property type="term" value="C:membrane"/>
    <property type="evidence" value="ECO:0007669"/>
    <property type="project" value="TreeGrafter"/>
</dbReference>
<evidence type="ECO:0000313" key="3">
    <source>
        <dbReference type="EMBL" id="CAB4563312.1"/>
    </source>
</evidence>
<dbReference type="InterPro" id="IPR036291">
    <property type="entry name" value="NAD(P)-bd_dom_sf"/>
</dbReference>
<dbReference type="AlphaFoldDB" id="A0A6J6DGP4"/>
<gene>
    <name evidence="3" type="ORF">UFOPK1493_01923</name>
</gene>
<evidence type="ECO:0000256" key="2">
    <source>
        <dbReference type="ARBA" id="ARBA00023002"/>
    </source>
</evidence>
<name>A0A6J6DGP4_9ZZZZ</name>
<protein>
    <submittedName>
        <fullName evidence="3">Unannotated protein</fullName>
    </submittedName>
</protein>
<dbReference type="PANTHER" id="PTHR44196:SF1">
    <property type="entry name" value="DEHYDROGENASE_REDUCTASE SDR FAMILY MEMBER 7B"/>
    <property type="match status" value="1"/>
</dbReference>
<dbReference type="InterPro" id="IPR002347">
    <property type="entry name" value="SDR_fam"/>
</dbReference>
<sequence length="205" mass="20853">MGATGALGSLIATELRDRGAVVLGAGRHGPDVVCDLRDVDAGHAVVRGALGTQGRLDGVVNAAGIVAFGDLVGTDPVVVEELFLVNALGPLWLAQAVLPTLAERRGFFANISGVVAEQSLANMVPYCASKAAVSHAMPGLRREARRSGVHVLDARPPHTETGLAGRAIAGTAPTFPQGLDPAAVARRIVEAIVADEAELASGAFG</sequence>